<dbReference type="Gene3D" id="3.10.450.50">
    <property type="match status" value="1"/>
</dbReference>
<dbReference type="InterPro" id="IPR037401">
    <property type="entry name" value="SnoaL-like"/>
</dbReference>
<gene>
    <name evidence="2" type="ORF">BP00DRAFT_132266</name>
</gene>
<name>A0A2V5IWN4_9EURO</name>
<dbReference type="AlphaFoldDB" id="A0A2V5IWN4"/>
<dbReference type="InterPro" id="IPR032710">
    <property type="entry name" value="NTF2-like_dom_sf"/>
</dbReference>
<evidence type="ECO:0000313" key="2">
    <source>
        <dbReference type="EMBL" id="PYI33180.1"/>
    </source>
</evidence>
<proteinExistence type="predicted"/>
<keyword evidence="3" id="KW-1185">Reference proteome</keyword>
<dbReference type="Pfam" id="PF12680">
    <property type="entry name" value="SnoaL_2"/>
    <property type="match status" value="1"/>
</dbReference>
<dbReference type="SUPFAM" id="SSF54427">
    <property type="entry name" value="NTF2-like"/>
    <property type="match status" value="1"/>
</dbReference>
<reference evidence="2 3" key="1">
    <citation type="submission" date="2018-02" db="EMBL/GenBank/DDBJ databases">
        <title>The genomes of Aspergillus section Nigri reveals drivers in fungal speciation.</title>
        <authorList>
            <consortium name="DOE Joint Genome Institute"/>
            <person name="Vesth T.C."/>
            <person name="Nybo J."/>
            <person name="Theobald S."/>
            <person name="Brandl J."/>
            <person name="Frisvad J.C."/>
            <person name="Nielsen K.F."/>
            <person name="Lyhne E.K."/>
            <person name="Kogle M.E."/>
            <person name="Kuo A."/>
            <person name="Riley R."/>
            <person name="Clum A."/>
            <person name="Nolan M."/>
            <person name="Lipzen A."/>
            <person name="Salamov A."/>
            <person name="Henrissat B."/>
            <person name="Wiebenga A."/>
            <person name="De vries R.P."/>
            <person name="Grigoriev I.V."/>
            <person name="Mortensen U.H."/>
            <person name="Andersen M.R."/>
            <person name="Baker S.E."/>
        </authorList>
    </citation>
    <scope>NUCLEOTIDE SEQUENCE [LARGE SCALE GENOMIC DNA]</scope>
    <source>
        <strain evidence="2 3">CBS 114.80</strain>
    </source>
</reference>
<evidence type="ECO:0000259" key="1">
    <source>
        <dbReference type="Pfam" id="PF12680"/>
    </source>
</evidence>
<organism evidence="2 3">
    <name type="scientific">Aspergillus indologenus CBS 114.80</name>
    <dbReference type="NCBI Taxonomy" id="1450541"/>
    <lineage>
        <taxon>Eukaryota</taxon>
        <taxon>Fungi</taxon>
        <taxon>Dikarya</taxon>
        <taxon>Ascomycota</taxon>
        <taxon>Pezizomycotina</taxon>
        <taxon>Eurotiomycetes</taxon>
        <taxon>Eurotiomycetidae</taxon>
        <taxon>Eurotiales</taxon>
        <taxon>Aspergillaceae</taxon>
        <taxon>Aspergillus</taxon>
        <taxon>Aspergillus subgen. Circumdati</taxon>
    </lineage>
</organism>
<dbReference type="Proteomes" id="UP000248817">
    <property type="component" value="Unassembled WGS sequence"/>
</dbReference>
<accession>A0A2V5IWN4</accession>
<protein>
    <recommendedName>
        <fullName evidence="1">SnoaL-like domain-containing protein</fullName>
    </recommendedName>
</protein>
<evidence type="ECO:0000313" key="3">
    <source>
        <dbReference type="Proteomes" id="UP000248817"/>
    </source>
</evidence>
<feature type="domain" description="SnoaL-like" evidence="1">
    <location>
        <begin position="11"/>
        <end position="109"/>
    </location>
</feature>
<dbReference type="EMBL" id="KZ825486">
    <property type="protein sequence ID" value="PYI33180.1"/>
    <property type="molecule type" value="Genomic_DNA"/>
</dbReference>
<sequence length="121" mass="14109">MASLSLRQFLEYIRAFNAKDYQKQHSFYHPDVRLVIPDPEVGTQVGSAGIMNHYAVLHATAEETVVPILVMIDQGHIFFVMETYFRYVQATDRRCDQSHRVGTVRHGRWKDEAYNLQRVQP</sequence>